<dbReference type="InterPro" id="IPR052907">
    <property type="entry name" value="Beta-lactamase/esterase"/>
</dbReference>
<evidence type="ECO:0000313" key="3">
    <source>
        <dbReference type="EMBL" id="PNS15504.1"/>
    </source>
</evidence>
<name>A0A2K1QK10_9PEZI</name>
<dbReference type="Proteomes" id="UP000243797">
    <property type="component" value="Unassembled WGS sequence"/>
</dbReference>
<dbReference type="InParanoid" id="A0A2K1QK10"/>
<organism evidence="3 4">
    <name type="scientific">Sphaceloma murrayae</name>
    <dbReference type="NCBI Taxonomy" id="2082308"/>
    <lineage>
        <taxon>Eukaryota</taxon>
        <taxon>Fungi</taxon>
        <taxon>Dikarya</taxon>
        <taxon>Ascomycota</taxon>
        <taxon>Pezizomycotina</taxon>
        <taxon>Dothideomycetes</taxon>
        <taxon>Dothideomycetidae</taxon>
        <taxon>Myriangiales</taxon>
        <taxon>Elsinoaceae</taxon>
        <taxon>Sphaceloma</taxon>
    </lineage>
</organism>
<dbReference type="EMBL" id="NKHZ01000070">
    <property type="protein sequence ID" value="PNS15504.1"/>
    <property type="molecule type" value="Genomic_DNA"/>
</dbReference>
<accession>A0A2K1QK10</accession>
<dbReference type="InterPro" id="IPR001466">
    <property type="entry name" value="Beta-lactam-related"/>
</dbReference>
<keyword evidence="4" id="KW-1185">Reference proteome</keyword>
<evidence type="ECO:0000313" key="4">
    <source>
        <dbReference type="Proteomes" id="UP000243797"/>
    </source>
</evidence>
<dbReference type="OrthoDB" id="5946976at2759"/>
<dbReference type="InterPro" id="IPR012338">
    <property type="entry name" value="Beta-lactam/transpept-like"/>
</dbReference>
<proteinExistence type="predicted"/>
<reference evidence="3 4" key="1">
    <citation type="submission" date="2017-06" db="EMBL/GenBank/DDBJ databases">
        <title>Draft genome sequence of a variant of Elsinoe murrayae.</title>
        <authorList>
            <person name="Cheng Q."/>
        </authorList>
    </citation>
    <scope>NUCLEOTIDE SEQUENCE [LARGE SCALE GENOMIC DNA]</scope>
    <source>
        <strain evidence="3 4">CQ-2017a</strain>
    </source>
</reference>
<evidence type="ECO:0000256" key="1">
    <source>
        <dbReference type="SAM" id="SignalP"/>
    </source>
</evidence>
<gene>
    <name evidence="3" type="ORF">CAC42_763</name>
</gene>
<dbReference type="Gene3D" id="3.40.710.10">
    <property type="entry name" value="DD-peptidase/beta-lactamase superfamily"/>
    <property type="match status" value="1"/>
</dbReference>
<dbReference type="STRING" id="2082308.A0A2K1QK10"/>
<dbReference type="PANTHER" id="PTHR43319:SF3">
    <property type="entry name" value="BETA-LACTAMASE-RELATED DOMAIN-CONTAINING PROTEIN"/>
    <property type="match status" value="1"/>
</dbReference>
<dbReference type="SUPFAM" id="SSF56601">
    <property type="entry name" value="beta-lactamase/transpeptidase-like"/>
    <property type="match status" value="1"/>
</dbReference>
<feature type="signal peptide" evidence="1">
    <location>
        <begin position="1"/>
        <end position="27"/>
    </location>
</feature>
<protein>
    <recommendedName>
        <fullName evidence="2">Beta-lactamase-related domain-containing protein</fullName>
    </recommendedName>
</protein>
<comment type="caution">
    <text evidence="3">The sequence shown here is derived from an EMBL/GenBank/DDBJ whole genome shotgun (WGS) entry which is preliminary data.</text>
</comment>
<feature type="domain" description="Beta-lactamase-related" evidence="2">
    <location>
        <begin position="1"/>
        <end position="284"/>
    </location>
</feature>
<sequence length="311" mass="33466">MWSSTKPITSLTALVLISRGLISPSDPVSKYWPEFAAAGKDQTPITFAELMDVPYSTKLLAAQAPWWEPGTQSGYHSLTYGHLIGEVVLRVTGKTLGKFIEFELAGPLGADFRLGCPQSEWGRIAETVPPPPPEAGAAMPAHITPGSVAMRVFTSPAMDAQSANSESWRKSECGAGNGHGNARGLARLLEVVARGGTVDGKEILTPETVDLIFEEQCFGQDLVIGKKVRMGMGFGLWGKEWIGEFLPEGKTAFWGGWGGSPGAVDVPRGLVIAYVMNKMENGEVRNTACRGYVKSIYDILQTKGEHQALID</sequence>
<dbReference type="PANTHER" id="PTHR43319">
    <property type="entry name" value="BETA-LACTAMASE-RELATED"/>
    <property type="match status" value="1"/>
</dbReference>
<evidence type="ECO:0000259" key="2">
    <source>
        <dbReference type="Pfam" id="PF00144"/>
    </source>
</evidence>
<keyword evidence="1" id="KW-0732">Signal</keyword>
<feature type="chain" id="PRO_5014446576" description="Beta-lactamase-related domain-containing protein" evidence="1">
    <location>
        <begin position="28"/>
        <end position="311"/>
    </location>
</feature>
<dbReference type="AlphaFoldDB" id="A0A2K1QK10"/>
<dbReference type="Pfam" id="PF00144">
    <property type="entry name" value="Beta-lactamase"/>
    <property type="match status" value="1"/>
</dbReference>